<keyword evidence="2" id="KW-1185">Reference proteome</keyword>
<dbReference type="VEuPathDB" id="FungiDB:AeMF1_001910"/>
<protein>
    <submittedName>
        <fullName evidence="1">Uncharacterized protein</fullName>
    </submittedName>
</protein>
<name>A0A6G0WZH3_9STRA</name>
<accession>A0A6G0WZH3</accession>
<evidence type="ECO:0000313" key="2">
    <source>
        <dbReference type="Proteomes" id="UP000481153"/>
    </source>
</evidence>
<dbReference type="Proteomes" id="UP000481153">
    <property type="component" value="Unassembled WGS sequence"/>
</dbReference>
<comment type="caution">
    <text evidence="1">The sequence shown here is derived from an EMBL/GenBank/DDBJ whole genome shotgun (WGS) entry which is preliminary data.</text>
</comment>
<organism evidence="1 2">
    <name type="scientific">Aphanomyces euteiches</name>
    <dbReference type="NCBI Taxonomy" id="100861"/>
    <lineage>
        <taxon>Eukaryota</taxon>
        <taxon>Sar</taxon>
        <taxon>Stramenopiles</taxon>
        <taxon>Oomycota</taxon>
        <taxon>Saprolegniomycetes</taxon>
        <taxon>Saprolegniales</taxon>
        <taxon>Verrucalvaceae</taxon>
        <taxon>Aphanomyces</taxon>
    </lineage>
</organism>
<dbReference type="EMBL" id="VJMJ01000128">
    <property type="protein sequence ID" value="KAF0732904.1"/>
    <property type="molecule type" value="Genomic_DNA"/>
</dbReference>
<reference evidence="1 2" key="1">
    <citation type="submission" date="2019-07" db="EMBL/GenBank/DDBJ databases">
        <title>Genomics analysis of Aphanomyces spp. identifies a new class of oomycete effector associated with host adaptation.</title>
        <authorList>
            <person name="Gaulin E."/>
        </authorList>
    </citation>
    <scope>NUCLEOTIDE SEQUENCE [LARGE SCALE GENOMIC DNA]</scope>
    <source>
        <strain evidence="1 2">ATCC 201684</strain>
    </source>
</reference>
<evidence type="ECO:0000313" key="1">
    <source>
        <dbReference type="EMBL" id="KAF0732904.1"/>
    </source>
</evidence>
<proteinExistence type="predicted"/>
<gene>
    <name evidence="1" type="ORF">Ae201684_010226</name>
</gene>
<dbReference type="AlphaFoldDB" id="A0A6G0WZH3"/>
<sequence length="93" mass="10670">MALSESATWTNSVSPVWQSAWTKQNRVVCIEFLPDCVNPHHKDMYSKEDNPIEYATNAWLVDEMATMNFISLDDTDVDFSFTLDMEALVEAFN</sequence>